<feature type="domain" description="Response regulatory" evidence="2">
    <location>
        <begin position="5"/>
        <end position="119"/>
    </location>
</feature>
<accession>A0A2U8GUH5</accession>
<sequence length="242" mass="27073">MKTLEVLIVDDERLARARLRRLLANQADIRITGEADGAESLREHIRKHVPHVVILDIEMQGEDGISLGHWLAELANPPAVIFLTAHREFALDAFSARAAGYLLKPVSAAQLIDVLHTVQRPTRATQTTNQGAPLPMLSVLAGRRSRLVPADEILAFRAEDKGVTAFTRQGRFFVDDSLKELETRFEPAGFLRAHRAWLISRAAVRSIERDAVGHHWLEMDEVGEPVPVSRRQLSRLQASLRP</sequence>
<feature type="domain" description="HTH LytTR-type" evidence="3">
    <location>
        <begin position="137"/>
        <end position="242"/>
    </location>
</feature>
<evidence type="ECO:0000256" key="1">
    <source>
        <dbReference type="PROSITE-ProRule" id="PRU00169"/>
    </source>
</evidence>
<dbReference type="Pfam" id="PF04397">
    <property type="entry name" value="LytTR"/>
    <property type="match status" value="1"/>
</dbReference>
<dbReference type="SUPFAM" id="SSF52172">
    <property type="entry name" value="CheY-like"/>
    <property type="match status" value="1"/>
</dbReference>
<keyword evidence="1" id="KW-0597">Phosphoprotein</keyword>
<dbReference type="Pfam" id="PF00072">
    <property type="entry name" value="Response_reg"/>
    <property type="match status" value="1"/>
</dbReference>
<evidence type="ECO:0000313" key="4">
    <source>
        <dbReference type="EMBL" id="AWI77128.1"/>
    </source>
</evidence>
<dbReference type="RefSeq" id="WP_108950827.1">
    <property type="nucleotide sequence ID" value="NZ_CP022187.1"/>
</dbReference>
<dbReference type="KEGG" id="acom:CEW83_19385"/>
<gene>
    <name evidence="4" type="ORF">CEW83_19385</name>
</gene>
<evidence type="ECO:0000313" key="5">
    <source>
        <dbReference type="Proteomes" id="UP000244930"/>
    </source>
</evidence>
<feature type="modified residue" description="4-aspartylphosphate" evidence="1">
    <location>
        <position position="56"/>
    </location>
</feature>
<evidence type="ECO:0000259" key="2">
    <source>
        <dbReference type="PROSITE" id="PS50110"/>
    </source>
</evidence>
<dbReference type="InterPro" id="IPR046947">
    <property type="entry name" value="LytR-like"/>
</dbReference>
<dbReference type="SMART" id="SM00448">
    <property type="entry name" value="REC"/>
    <property type="match status" value="1"/>
</dbReference>
<evidence type="ECO:0000259" key="3">
    <source>
        <dbReference type="PROSITE" id="PS50930"/>
    </source>
</evidence>
<name>A0A2U8GUH5_9RHOO</name>
<dbReference type="GO" id="GO:0000156">
    <property type="term" value="F:phosphorelay response regulator activity"/>
    <property type="evidence" value="ECO:0007669"/>
    <property type="project" value="InterPro"/>
</dbReference>
<dbReference type="Proteomes" id="UP000244930">
    <property type="component" value="Chromosome"/>
</dbReference>
<dbReference type="Gene3D" id="3.40.50.2300">
    <property type="match status" value="1"/>
</dbReference>
<dbReference type="GO" id="GO:0003677">
    <property type="term" value="F:DNA binding"/>
    <property type="evidence" value="ECO:0007669"/>
    <property type="project" value="UniProtKB-KW"/>
</dbReference>
<keyword evidence="4" id="KW-0238">DNA-binding</keyword>
<dbReference type="InterPro" id="IPR007492">
    <property type="entry name" value="LytTR_DNA-bd_dom"/>
</dbReference>
<dbReference type="PANTHER" id="PTHR37299:SF1">
    <property type="entry name" value="STAGE 0 SPORULATION PROTEIN A HOMOLOG"/>
    <property type="match status" value="1"/>
</dbReference>
<dbReference type="PANTHER" id="PTHR37299">
    <property type="entry name" value="TRANSCRIPTIONAL REGULATOR-RELATED"/>
    <property type="match status" value="1"/>
</dbReference>
<dbReference type="InterPro" id="IPR011006">
    <property type="entry name" value="CheY-like_superfamily"/>
</dbReference>
<dbReference type="PROSITE" id="PS50110">
    <property type="entry name" value="RESPONSE_REGULATORY"/>
    <property type="match status" value="1"/>
</dbReference>
<proteinExistence type="predicted"/>
<dbReference type="AlphaFoldDB" id="A0A2U8GUH5"/>
<reference evidence="4 5" key="1">
    <citation type="submission" date="2017-06" db="EMBL/GenBank/DDBJ databases">
        <title>Azoarcus.</title>
        <authorList>
            <person name="Woo J.-H."/>
            <person name="Kim H.-S."/>
        </authorList>
    </citation>
    <scope>NUCLEOTIDE SEQUENCE [LARGE SCALE GENOMIC DNA]</scope>
    <source>
        <strain evidence="4 5">TSPY31</strain>
    </source>
</reference>
<dbReference type="SMART" id="SM00850">
    <property type="entry name" value="LytTR"/>
    <property type="match status" value="1"/>
</dbReference>
<protein>
    <submittedName>
        <fullName evidence="4">DNA-binding response regulator</fullName>
    </submittedName>
</protein>
<keyword evidence="5" id="KW-1185">Reference proteome</keyword>
<dbReference type="EMBL" id="CP022187">
    <property type="protein sequence ID" value="AWI77128.1"/>
    <property type="molecule type" value="Genomic_DNA"/>
</dbReference>
<dbReference type="PROSITE" id="PS50930">
    <property type="entry name" value="HTH_LYTTR"/>
    <property type="match status" value="1"/>
</dbReference>
<organism evidence="4 5">
    <name type="scientific">Parazoarcus communis</name>
    <dbReference type="NCBI Taxonomy" id="41977"/>
    <lineage>
        <taxon>Bacteria</taxon>
        <taxon>Pseudomonadati</taxon>
        <taxon>Pseudomonadota</taxon>
        <taxon>Betaproteobacteria</taxon>
        <taxon>Rhodocyclales</taxon>
        <taxon>Zoogloeaceae</taxon>
        <taxon>Parazoarcus</taxon>
    </lineage>
</organism>
<dbReference type="Gene3D" id="2.40.50.1020">
    <property type="entry name" value="LytTr DNA-binding domain"/>
    <property type="match status" value="1"/>
</dbReference>
<dbReference type="InterPro" id="IPR001789">
    <property type="entry name" value="Sig_transdc_resp-reg_receiver"/>
</dbReference>